<evidence type="ECO:0000313" key="12">
    <source>
        <dbReference type="EMBL" id="NBI06031.1"/>
    </source>
</evidence>
<evidence type="ECO:0000256" key="5">
    <source>
        <dbReference type="ARBA" id="ARBA00022781"/>
    </source>
</evidence>
<dbReference type="InterPro" id="IPR023632">
    <property type="entry name" value="ATP_synth_F1_gsu_CS"/>
</dbReference>
<name>A0A845QUW0_9CLOT</name>
<keyword evidence="4 10" id="KW-0813">Transport</keyword>
<keyword evidence="13" id="KW-1185">Reference proteome</keyword>
<comment type="subunit">
    <text evidence="10">F-type ATPases have 2 components, CF(1) - the catalytic core - and CF(0) - the membrane proton channel. CF(1) has five subunits: alpha(3), beta(3), gamma(1), delta(1), epsilon(1). CF(0) has three main subunits: a, b and c.</text>
</comment>
<accession>A0A845QUW0</accession>
<gene>
    <name evidence="10 12" type="primary">atpG</name>
    <name evidence="12" type="ORF">D3Z33_04050</name>
</gene>
<comment type="function">
    <text evidence="1 10">Produces ATP from ADP in the presence of a proton gradient across the membrane. The gamma chain is believed to be important in regulating ATPase activity and the flow of protons through the CF(0) complex.</text>
</comment>
<dbReference type="PANTHER" id="PTHR11693:SF22">
    <property type="entry name" value="ATP SYNTHASE SUBUNIT GAMMA, MITOCHONDRIAL"/>
    <property type="match status" value="1"/>
</dbReference>
<evidence type="ECO:0000256" key="11">
    <source>
        <dbReference type="SAM" id="Coils"/>
    </source>
</evidence>
<feature type="coiled-coil region" evidence="11">
    <location>
        <begin position="242"/>
        <end position="269"/>
    </location>
</feature>
<dbReference type="NCBIfam" id="TIGR01146">
    <property type="entry name" value="ATPsyn_F1gamma"/>
    <property type="match status" value="1"/>
</dbReference>
<keyword evidence="8 10" id="KW-0139">CF(1)</keyword>
<dbReference type="CDD" id="cd12151">
    <property type="entry name" value="F1-ATPase_gamma"/>
    <property type="match status" value="1"/>
</dbReference>
<dbReference type="PRINTS" id="PR00126">
    <property type="entry name" value="ATPASEGAMMA"/>
</dbReference>
<proteinExistence type="inferred from homology"/>
<evidence type="ECO:0000256" key="4">
    <source>
        <dbReference type="ARBA" id="ARBA00022448"/>
    </source>
</evidence>
<sequence>MAQESMQDIKRRIKSVGSTKQITNAMELVASSKLKKARKRLEKTEPYFLTVSRSIKDILASSRGISHPMLEKREVKNKCYIIVTSDRGLCGGYNVNIIKKVEADMGSKDSSKMITIGQKGKVHFKRRNYDVKGSFTNISEDPTFMDATQIGNMALKLYEDGEVDEVNIAYTQFKSTINHEPTILKLLPAQNIAEEKAEGKRILTEYEPSPEVVLDYLIPKYIRSTIYGAMIESSASEQGARRMAMESATDNAEEMIDDLNLKYNRARQAAITQEIAEIVGGAEALQ</sequence>
<dbReference type="Gene3D" id="3.40.1380.10">
    <property type="match status" value="1"/>
</dbReference>
<dbReference type="Proteomes" id="UP000467132">
    <property type="component" value="Unassembled WGS sequence"/>
</dbReference>
<keyword evidence="7 10" id="KW-0472">Membrane</keyword>
<dbReference type="Gene3D" id="1.10.287.80">
    <property type="entry name" value="ATP synthase, gamma subunit, helix hairpin domain"/>
    <property type="match status" value="1"/>
</dbReference>
<keyword evidence="6 10" id="KW-0406">Ion transport</keyword>
<dbReference type="Pfam" id="PF00231">
    <property type="entry name" value="ATP-synt"/>
    <property type="match status" value="1"/>
</dbReference>
<dbReference type="GO" id="GO:0005886">
    <property type="term" value="C:plasma membrane"/>
    <property type="evidence" value="ECO:0007669"/>
    <property type="project" value="UniProtKB-SubCell"/>
</dbReference>
<dbReference type="HAMAP" id="MF_00815">
    <property type="entry name" value="ATP_synth_gamma_bact"/>
    <property type="match status" value="1"/>
</dbReference>
<reference evidence="12 13" key="1">
    <citation type="submission" date="2018-08" db="EMBL/GenBank/DDBJ databases">
        <title>Murine metabolic-syndrome-specific gut microbial biobank.</title>
        <authorList>
            <person name="Liu C."/>
        </authorList>
    </citation>
    <scope>NUCLEOTIDE SEQUENCE [LARGE SCALE GENOMIC DNA]</scope>
    <source>
        <strain evidence="12 13">583</strain>
    </source>
</reference>
<keyword evidence="5 10" id="KW-0375">Hydrogen ion transport</keyword>
<evidence type="ECO:0000256" key="8">
    <source>
        <dbReference type="ARBA" id="ARBA00023196"/>
    </source>
</evidence>
<dbReference type="GO" id="GO:0042777">
    <property type="term" value="P:proton motive force-driven plasma membrane ATP synthesis"/>
    <property type="evidence" value="ECO:0007669"/>
    <property type="project" value="UniProtKB-UniRule"/>
</dbReference>
<evidence type="ECO:0000256" key="2">
    <source>
        <dbReference type="ARBA" id="ARBA00004170"/>
    </source>
</evidence>
<dbReference type="GO" id="GO:0005524">
    <property type="term" value="F:ATP binding"/>
    <property type="evidence" value="ECO:0007669"/>
    <property type="project" value="UniProtKB-UniRule"/>
</dbReference>
<dbReference type="PANTHER" id="PTHR11693">
    <property type="entry name" value="ATP SYNTHASE GAMMA CHAIN"/>
    <property type="match status" value="1"/>
</dbReference>
<dbReference type="AlphaFoldDB" id="A0A845QUW0"/>
<keyword evidence="10" id="KW-1003">Cell membrane</keyword>
<dbReference type="InterPro" id="IPR000131">
    <property type="entry name" value="ATP_synth_F1_gsu"/>
</dbReference>
<dbReference type="PROSITE" id="PS00153">
    <property type="entry name" value="ATPASE_GAMMA"/>
    <property type="match status" value="1"/>
</dbReference>
<dbReference type="GO" id="GO:0046933">
    <property type="term" value="F:proton-transporting ATP synthase activity, rotational mechanism"/>
    <property type="evidence" value="ECO:0007669"/>
    <property type="project" value="UniProtKB-UniRule"/>
</dbReference>
<dbReference type="RefSeq" id="WP_160196532.1">
    <property type="nucleotide sequence ID" value="NZ_QXXA01000005.1"/>
</dbReference>
<keyword evidence="11" id="KW-0175">Coiled coil</keyword>
<dbReference type="InterPro" id="IPR035968">
    <property type="entry name" value="ATP_synth_F1_ATPase_gsu"/>
</dbReference>
<comment type="subcellular location">
    <subcellularLocation>
        <location evidence="10">Cell membrane</location>
        <topology evidence="10">Peripheral membrane protein</topology>
    </subcellularLocation>
    <subcellularLocation>
        <location evidence="2">Membrane</location>
        <topology evidence="2">Peripheral membrane protein</topology>
    </subcellularLocation>
</comment>
<dbReference type="SUPFAM" id="SSF52943">
    <property type="entry name" value="ATP synthase (F1-ATPase), gamma subunit"/>
    <property type="match status" value="1"/>
</dbReference>
<evidence type="ECO:0000256" key="1">
    <source>
        <dbReference type="ARBA" id="ARBA00003456"/>
    </source>
</evidence>
<dbReference type="EMBL" id="QXXA01000005">
    <property type="protein sequence ID" value="NBI06031.1"/>
    <property type="molecule type" value="Genomic_DNA"/>
</dbReference>
<keyword evidence="9 10" id="KW-0066">ATP synthesis</keyword>
<evidence type="ECO:0000256" key="10">
    <source>
        <dbReference type="HAMAP-Rule" id="MF_00815"/>
    </source>
</evidence>
<organism evidence="12 13">
    <name type="scientific">Senegalia massiliensis</name>
    <dbReference type="NCBI Taxonomy" id="1720316"/>
    <lineage>
        <taxon>Bacteria</taxon>
        <taxon>Bacillati</taxon>
        <taxon>Bacillota</taxon>
        <taxon>Clostridia</taxon>
        <taxon>Eubacteriales</taxon>
        <taxon>Clostridiaceae</taxon>
        <taxon>Senegalia</taxon>
    </lineage>
</organism>
<dbReference type="GO" id="GO:0045259">
    <property type="term" value="C:proton-transporting ATP synthase complex"/>
    <property type="evidence" value="ECO:0007669"/>
    <property type="project" value="UniProtKB-KW"/>
</dbReference>
<dbReference type="OrthoDB" id="9812769at2"/>
<evidence type="ECO:0000313" key="13">
    <source>
        <dbReference type="Proteomes" id="UP000467132"/>
    </source>
</evidence>
<evidence type="ECO:0000256" key="6">
    <source>
        <dbReference type="ARBA" id="ARBA00023065"/>
    </source>
</evidence>
<comment type="caution">
    <text evidence="12">The sequence shown here is derived from an EMBL/GenBank/DDBJ whole genome shotgun (WGS) entry which is preliminary data.</text>
</comment>
<protein>
    <recommendedName>
        <fullName evidence="10">ATP synthase gamma chain</fullName>
    </recommendedName>
    <alternativeName>
        <fullName evidence="10">ATP synthase F1 sector gamma subunit</fullName>
    </alternativeName>
    <alternativeName>
        <fullName evidence="10">F-ATPase gamma subunit</fullName>
    </alternativeName>
</protein>
<evidence type="ECO:0000256" key="7">
    <source>
        <dbReference type="ARBA" id="ARBA00023136"/>
    </source>
</evidence>
<evidence type="ECO:0000256" key="3">
    <source>
        <dbReference type="ARBA" id="ARBA00007681"/>
    </source>
</evidence>
<evidence type="ECO:0000256" key="9">
    <source>
        <dbReference type="ARBA" id="ARBA00023310"/>
    </source>
</evidence>
<comment type="similarity">
    <text evidence="3 10">Belongs to the ATPase gamma chain family.</text>
</comment>